<comment type="caution">
    <text evidence="3">The sequence shown here is derived from an EMBL/GenBank/DDBJ whole genome shotgun (WGS) entry which is preliminary data.</text>
</comment>
<keyword evidence="2" id="KW-0472">Membrane</keyword>
<organism evidence="3 4">
    <name type="scientific">Dietzia aurantiaca</name>
    <dbReference type="NCBI Taxonomy" id="983873"/>
    <lineage>
        <taxon>Bacteria</taxon>
        <taxon>Bacillati</taxon>
        <taxon>Actinomycetota</taxon>
        <taxon>Actinomycetes</taxon>
        <taxon>Mycobacteriales</taxon>
        <taxon>Dietziaceae</taxon>
        <taxon>Dietzia</taxon>
    </lineage>
</organism>
<gene>
    <name evidence="3" type="ORF">ACFO7U_13800</name>
</gene>
<dbReference type="RefSeq" id="WP_344995462.1">
    <property type="nucleotide sequence ID" value="NZ_BAABCD010000051.1"/>
</dbReference>
<keyword evidence="2" id="KW-1133">Transmembrane helix</keyword>
<evidence type="ECO:0000313" key="4">
    <source>
        <dbReference type="Proteomes" id="UP001595836"/>
    </source>
</evidence>
<dbReference type="EMBL" id="JBHSHP010000054">
    <property type="protein sequence ID" value="MFC4755843.1"/>
    <property type="molecule type" value="Genomic_DNA"/>
</dbReference>
<proteinExistence type="predicted"/>
<feature type="transmembrane region" description="Helical" evidence="2">
    <location>
        <begin position="79"/>
        <end position="98"/>
    </location>
</feature>
<accession>A0ABV9PVK9</accession>
<evidence type="ECO:0000313" key="3">
    <source>
        <dbReference type="EMBL" id="MFC4755843.1"/>
    </source>
</evidence>
<dbReference type="Proteomes" id="UP001595836">
    <property type="component" value="Unassembled WGS sequence"/>
</dbReference>
<evidence type="ECO:0000256" key="1">
    <source>
        <dbReference type="SAM" id="MobiDB-lite"/>
    </source>
</evidence>
<feature type="region of interest" description="Disordered" evidence="1">
    <location>
        <begin position="1"/>
        <end position="37"/>
    </location>
</feature>
<feature type="transmembrane region" description="Helical" evidence="2">
    <location>
        <begin position="110"/>
        <end position="129"/>
    </location>
</feature>
<feature type="compositionally biased region" description="Basic and acidic residues" evidence="1">
    <location>
        <begin position="16"/>
        <end position="28"/>
    </location>
</feature>
<sequence length="130" mass="12812">MSNRLALQAWEGPQPDTEHTEHADREHPAPALSAAHSSAGGADAALLPAPLHALGAAALGSLAGLGAVYLVASRLAGTLAAVVAVVLIFAVTMAGPWVHARAGTELGRVIAVALQAVAFGGAIGGLAIMT</sequence>
<feature type="transmembrane region" description="Helical" evidence="2">
    <location>
        <begin position="51"/>
        <end position="72"/>
    </location>
</feature>
<protein>
    <submittedName>
        <fullName evidence="3">Uncharacterized protein</fullName>
    </submittedName>
</protein>
<keyword evidence="4" id="KW-1185">Reference proteome</keyword>
<name>A0ABV9PVK9_9ACTN</name>
<keyword evidence="2" id="KW-0812">Transmembrane</keyword>
<evidence type="ECO:0000256" key="2">
    <source>
        <dbReference type="SAM" id="Phobius"/>
    </source>
</evidence>
<reference evidence="4" key="1">
    <citation type="journal article" date="2019" name="Int. J. Syst. Evol. Microbiol.">
        <title>The Global Catalogue of Microorganisms (GCM) 10K type strain sequencing project: providing services to taxonomists for standard genome sequencing and annotation.</title>
        <authorList>
            <consortium name="The Broad Institute Genomics Platform"/>
            <consortium name="The Broad Institute Genome Sequencing Center for Infectious Disease"/>
            <person name="Wu L."/>
            <person name="Ma J."/>
        </authorList>
    </citation>
    <scope>NUCLEOTIDE SEQUENCE [LARGE SCALE GENOMIC DNA]</scope>
    <source>
        <strain evidence="4">JCM 11882</strain>
    </source>
</reference>